<keyword evidence="3" id="KW-0804">Transcription</keyword>
<keyword evidence="1" id="KW-0805">Transcription regulation</keyword>
<evidence type="ECO:0000259" key="5">
    <source>
        <dbReference type="PROSITE" id="PS50043"/>
    </source>
</evidence>
<feature type="domain" description="HTH luxR-type" evidence="5">
    <location>
        <begin position="120"/>
        <end position="185"/>
    </location>
</feature>
<dbReference type="Gene3D" id="3.40.50.2300">
    <property type="match status" value="1"/>
</dbReference>
<dbReference type="PANTHER" id="PTHR44688">
    <property type="entry name" value="DNA-BINDING TRANSCRIPTIONAL ACTIVATOR DEVR_DOSR"/>
    <property type="match status" value="1"/>
</dbReference>
<dbReference type="InterPro" id="IPR036388">
    <property type="entry name" value="WH-like_DNA-bd_sf"/>
</dbReference>
<dbReference type="InterPro" id="IPR016032">
    <property type="entry name" value="Sig_transdc_resp-reg_C-effctor"/>
</dbReference>
<proteinExistence type="predicted"/>
<protein>
    <submittedName>
        <fullName evidence="7">Transcriptional regulator</fullName>
    </submittedName>
</protein>
<dbReference type="SMART" id="SM00421">
    <property type="entry name" value="HTH_LUXR"/>
    <property type="match status" value="1"/>
</dbReference>
<dbReference type="AlphaFoldDB" id="A0A0D6P7Q0"/>
<evidence type="ECO:0000256" key="4">
    <source>
        <dbReference type="PROSITE-ProRule" id="PRU00169"/>
    </source>
</evidence>
<dbReference type="GO" id="GO:0000160">
    <property type="term" value="P:phosphorelay signal transduction system"/>
    <property type="evidence" value="ECO:0007669"/>
    <property type="project" value="InterPro"/>
</dbReference>
<dbReference type="Pfam" id="PF00072">
    <property type="entry name" value="Response_reg"/>
    <property type="match status" value="1"/>
</dbReference>
<evidence type="ECO:0000256" key="1">
    <source>
        <dbReference type="ARBA" id="ARBA00023015"/>
    </source>
</evidence>
<dbReference type="Proteomes" id="UP000032680">
    <property type="component" value="Unassembled WGS sequence"/>
</dbReference>
<keyword evidence="2" id="KW-0238">DNA-binding</keyword>
<dbReference type="PROSITE" id="PS50110">
    <property type="entry name" value="RESPONSE_REGULATORY"/>
    <property type="match status" value="1"/>
</dbReference>
<dbReference type="SUPFAM" id="SSF46894">
    <property type="entry name" value="C-terminal effector domain of the bipartite response regulators"/>
    <property type="match status" value="1"/>
</dbReference>
<dbReference type="GO" id="GO:0003677">
    <property type="term" value="F:DNA binding"/>
    <property type="evidence" value="ECO:0007669"/>
    <property type="project" value="UniProtKB-KW"/>
</dbReference>
<evidence type="ECO:0000256" key="3">
    <source>
        <dbReference type="ARBA" id="ARBA00023163"/>
    </source>
</evidence>
<dbReference type="GO" id="GO:0006355">
    <property type="term" value="P:regulation of DNA-templated transcription"/>
    <property type="evidence" value="ECO:0007669"/>
    <property type="project" value="InterPro"/>
</dbReference>
<dbReference type="SMART" id="SM00448">
    <property type="entry name" value="REC"/>
    <property type="match status" value="1"/>
</dbReference>
<dbReference type="PROSITE" id="PS50043">
    <property type="entry name" value="HTH_LUXR_2"/>
    <property type="match status" value="1"/>
</dbReference>
<dbReference type="Gene3D" id="1.10.10.10">
    <property type="entry name" value="Winged helix-like DNA-binding domain superfamily/Winged helix DNA-binding domain"/>
    <property type="match status" value="1"/>
</dbReference>
<dbReference type="PANTHER" id="PTHR44688:SF16">
    <property type="entry name" value="DNA-BINDING TRANSCRIPTIONAL ACTIVATOR DEVR_DOSR"/>
    <property type="match status" value="1"/>
</dbReference>
<dbReference type="InterPro" id="IPR011006">
    <property type="entry name" value="CheY-like_superfamily"/>
</dbReference>
<reference evidence="7 8" key="1">
    <citation type="submission" date="2012-11" db="EMBL/GenBank/DDBJ databases">
        <title>Whole genome sequence of Acidisphaera rubrifaciens HS-AP3.</title>
        <authorList>
            <person name="Azuma Y."/>
            <person name="Higashiura N."/>
            <person name="Hirakawa H."/>
            <person name="Matsushita K."/>
        </authorList>
    </citation>
    <scope>NUCLEOTIDE SEQUENCE [LARGE SCALE GENOMIC DNA]</scope>
    <source>
        <strain evidence="7 8">HS-AP3</strain>
    </source>
</reference>
<dbReference type="InterPro" id="IPR001789">
    <property type="entry name" value="Sig_transdc_resp-reg_receiver"/>
</dbReference>
<evidence type="ECO:0000259" key="6">
    <source>
        <dbReference type="PROSITE" id="PS50110"/>
    </source>
</evidence>
<keyword evidence="8" id="KW-1185">Reference proteome</keyword>
<evidence type="ECO:0000256" key="2">
    <source>
        <dbReference type="ARBA" id="ARBA00023125"/>
    </source>
</evidence>
<dbReference type="SUPFAM" id="SSF52172">
    <property type="entry name" value="CheY-like"/>
    <property type="match status" value="1"/>
</dbReference>
<feature type="modified residue" description="4-aspartylphosphate" evidence="4">
    <location>
        <position position="39"/>
    </location>
</feature>
<organism evidence="7 8">
    <name type="scientific">Acidisphaera rubrifaciens HS-AP3</name>
    <dbReference type="NCBI Taxonomy" id="1231350"/>
    <lineage>
        <taxon>Bacteria</taxon>
        <taxon>Pseudomonadati</taxon>
        <taxon>Pseudomonadota</taxon>
        <taxon>Alphaproteobacteria</taxon>
        <taxon>Acetobacterales</taxon>
        <taxon>Acetobacteraceae</taxon>
        <taxon>Acidisphaera</taxon>
    </lineage>
</organism>
<keyword evidence="4" id="KW-0597">Phosphoprotein</keyword>
<gene>
    <name evidence="7" type="ORF">Asru_0259_07</name>
</gene>
<evidence type="ECO:0000313" key="8">
    <source>
        <dbReference type="Proteomes" id="UP000032680"/>
    </source>
</evidence>
<comment type="caution">
    <text evidence="7">The sequence shown here is derived from an EMBL/GenBank/DDBJ whole genome shotgun (WGS) entry which is preliminary data.</text>
</comment>
<dbReference type="EMBL" id="BANB01000259">
    <property type="protein sequence ID" value="GAN77228.1"/>
    <property type="molecule type" value="Genomic_DNA"/>
</dbReference>
<sequence length="186" mass="19938">MRDSLAFLLQQAGYAVRAYAAGAALLDAAPDGDGCIVSDYRMPEMDGLALQAALSARGVRLPVIMMTAHGEVPVAVRAMKAGAIDFLEKPVDERTLLDAVDRALSASRLAVAARARSSDAAGRLARLTPREREVLDLLVAGRTNKEIGRVLGASPRTIDVHRARVFHKMEAETLPDLVRLVQDGRA</sequence>
<dbReference type="Pfam" id="PF00196">
    <property type="entry name" value="GerE"/>
    <property type="match status" value="1"/>
</dbReference>
<accession>A0A0D6P7Q0</accession>
<dbReference type="PRINTS" id="PR00038">
    <property type="entry name" value="HTHLUXR"/>
</dbReference>
<evidence type="ECO:0000313" key="7">
    <source>
        <dbReference type="EMBL" id="GAN77228.1"/>
    </source>
</evidence>
<feature type="domain" description="Response regulatory" evidence="6">
    <location>
        <begin position="1"/>
        <end position="104"/>
    </location>
</feature>
<name>A0A0D6P7Q0_9PROT</name>
<dbReference type="InterPro" id="IPR000792">
    <property type="entry name" value="Tscrpt_reg_LuxR_C"/>
</dbReference>
<dbReference type="CDD" id="cd06170">
    <property type="entry name" value="LuxR_C_like"/>
    <property type="match status" value="1"/>
</dbReference>